<evidence type="ECO:0000313" key="4">
    <source>
        <dbReference type="Proteomes" id="UP001292094"/>
    </source>
</evidence>
<feature type="region of interest" description="Disordered" evidence="2">
    <location>
        <begin position="353"/>
        <end position="384"/>
    </location>
</feature>
<protein>
    <submittedName>
        <fullName evidence="3">Uncharacterized protein</fullName>
    </submittedName>
</protein>
<comment type="caution">
    <text evidence="3">The sequence shown here is derived from an EMBL/GenBank/DDBJ whole genome shotgun (WGS) entry which is preliminary data.</text>
</comment>
<feature type="region of interest" description="Disordered" evidence="2">
    <location>
        <begin position="951"/>
        <end position="972"/>
    </location>
</feature>
<feature type="region of interest" description="Disordered" evidence="2">
    <location>
        <begin position="189"/>
        <end position="223"/>
    </location>
</feature>
<dbReference type="EMBL" id="JAWZYT010004657">
    <property type="protein sequence ID" value="KAK4293029.1"/>
    <property type="molecule type" value="Genomic_DNA"/>
</dbReference>
<proteinExistence type="predicted"/>
<feature type="compositionally biased region" description="Low complexity" evidence="2">
    <location>
        <begin position="887"/>
        <end position="915"/>
    </location>
</feature>
<evidence type="ECO:0000313" key="3">
    <source>
        <dbReference type="EMBL" id="KAK4293029.1"/>
    </source>
</evidence>
<accession>A0AAE1TRS1</accession>
<evidence type="ECO:0000256" key="1">
    <source>
        <dbReference type="SAM" id="Coils"/>
    </source>
</evidence>
<feature type="region of interest" description="Disordered" evidence="2">
    <location>
        <begin position="1"/>
        <end position="22"/>
    </location>
</feature>
<organism evidence="3 4">
    <name type="scientific">Petrolisthes manimaculis</name>
    <dbReference type="NCBI Taxonomy" id="1843537"/>
    <lineage>
        <taxon>Eukaryota</taxon>
        <taxon>Metazoa</taxon>
        <taxon>Ecdysozoa</taxon>
        <taxon>Arthropoda</taxon>
        <taxon>Crustacea</taxon>
        <taxon>Multicrustacea</taxon>
        <taxon>Malacostraca</taxon>
        <taxon>Eumalacostraca</taxon>
        <taxon>Eucarida</taxon>
        <taxon>Decapoda</taxon>
        <taxon>Pleocyemata</taxon>
        <taxon>Anomura</taxon>
        <taxon>Galatheoidea</taxon>
        <taxon>Porcellanidae</taxon>
        <taxon>Petrolisthes</taxon>
    </lineage>
</organism>
<evidence type="ECO:0000256" key="2">
    <source>
        <dbReference type="SAM" id="MobiDB-lite"/>
    </source>
</evidence>
<sequence length="1157" mass="129555">MSTGIEQHSHSEKSTQSPRGVGNTALSASEELLLCKHILMLSREDFTFDSLGLRMFVKAYLDKRGINVFRFKDNFPGQKWVNTFLKRHSQRLNMLMSKKPSDRIKVSTAIKTGFKEQLVSPIEAQTSNETPVSSCGIPSQASGFQEQLVSPIEVQTSNETPVSSCGIPSQASGFQEQLVSPIEVQTSNETPVSSCGIPSQASAHSSPCQQAVSKDQKTPISAPQGKYKQVIGNRPVKVCQNMGCSVRFRGEHTNCVPHSLCIQDNLFSPENCPVCSLWIAQILKLSGKYIFKNEFYIQLRYRWKRARENYEKKGLTLEWRDPSLYQKLQLFERKRLSEVQNLYAKKMVKTEVKEEDNKYGEKSQKEQENEKDIEGDQKDTGGNPAKGLVIQECLSVHTSAPDPALNSHPGISHEFPKVVLKRLSLNALRLHSGKSVKCSSQSLKKVLPKDTKNISQKHVSKIKKMFSSNQKNTGNSDSIPKVTPKIISKNGKKVTTKYNSKLTSLKRNTKKDLIGIPDSTSKILQEIPLKNNNYYFDVAPEGIPNTLVTPPKVLGGLCESESTLYGIPKNIPQSSSQSTREDYSMEMKQESYHSTRVTPRKNTPMQLRTKVKRLEDKLAAVEKDRRWLADMCAKKVADVRHLRKLVKETEIEIDFQKSENIKLRKKDISAKVLKEKYLSLLRSHSSHMKQKFKSTVNIGVQVSESTEKIEAQQEILKSKVTQLPDKAGSFQETSAVATTQQMLKVKHPQQAAEFHTTQPKMPKKLQYYEVAKKNIKRQAPHMQICQLKEKSQLNQNLMTIQQIATSQTQTPKTIEKFTVSLAGKSATAHMVPKSHTPKHIQHLQATQLTPKLLTPQLTPASQTLQTTPTLQTSQLTPILHNSELKPVSQTSQQSSVLQNSQQSSVSQISQHTTVSKNSQHTSVSHNSQLTPVLHNSQLKLVLHNSQLKPVSQNSQQSFVSQNSQHTTVSKNSHLTPVSHNSQLTPVSHNSQLTPVSHNSQLASVSKTSQITYITNIQNTQVMPTVQMTQLAPNLLNPQLIPRVQLTQQEIENILIGGDLLCDTMMESGIQLPTDNPLNKNYSGAMLPYTPAINRPVLKPVDQTVMQSVHHNVCTRTIDQTVLEPEDQNKTVEDRTVFKALDTSNVVSPDYDMVIVVS</sequence>
<feature type="compositionally biased region" description="Basic and acidic residues" evidence="2">
    <location>
        <begin position="353"/>
        <end position="379"/>
    </location>
</feature>
<dbReference type="Proteomes" id="UP001292094">
    <property type="component" value="Unassembled WGS sequence"/>
</dbReference>
<dbReference type="AlphaFoldDB" id="A0AAE1TRS1"/>
<feature type="compositionally biased region" description="Low complexity" evidence="2">
    <location>
        <begin position="951"/>
        <end position="964"/>
    </location>
</feature>
<keyword evidence="4" id="KW-1185">Reference proteome</keyword>
<gene>
    <name evidence="3" type="ORF">Pmani_034232</name>
</gene>
<feature type="compositionally biased region" description="Polar residues" evidence="2">
    <location>
        <begin position="189"/>
        <end position="221"/>
    </location>
</feature>
<reference evidence="3" key="1">
    <citation type="submission" date="2023-11" db="EMBL/GenBank/DDBJ databases">
        <title>Genome assemblies of two species of porcelain crab, Petrolisthes cinctipes and Petrolisthes manimaculis (Anomura: Porcellanidae).</title>
        <authorList>
            <person name="Angst P."/>
        </authorList>
    </citation>
    <scope>NUCLEOTIDE SEQUENCE</scope>
    <source>
        <strain evidence="3">PB745_02</strain>
        <tissue evidence="3">Gill</tissue>
    </source>
</reference>
<feature type="coiled-coil region" evidence="1">
    <location>
        <begin position="639"/>
        <end position="666"/>
    </location>
</feature>
<keyword evidence="1" id="KW-0175">Coiled coil</keyword>
<name>A0AAE1TRS1_9EUCA</name>
<feature type="compositionally biased region" description="Polar residues" evidence="2">
    <location>
        <begin position="916"/>
        <end position="926"/>
    </location>
</feature>
<feature type="region of interest" description="Disordered" evidence="2">
    <location>
        <begin position="885"/>
        <end position="926"/>
    </location>
</feature>